<protein>
    <submittedName>
        <fullName evidence="1">Uncharacterized protein</fullName>
    </submittedName>
</protein>
<dbReference type="AlphaFoldDB" id="A0A0F8ZR98"/>
<dbReference type="EMBL" id="LAZR01046521">
    <property type="protein sequence ID" value="KKK96358.1"/>
    <property type="molecule type" value="Genomic_DNA"/>
</dbReference>
<organism evidence="1">
    <name type="scientific">marine sediment metagenome</name>
    <dbReference type="NCBI Taxonomy" id="412755"/>
    <lineage>
        <taxon>unclassified sequences</taxon>
        <taxon>metagenomes</taxon>
        <taxon>ecological metagenomes</taxon>
    </lineage>
</organism>
<proteinExistence type="predicted"/>
<accession>A0A0F8ZR98</accession>
<name>A0A0F8ZR98_9ZZZZ</name>
<gene>
    <name evidence="1" type="ORF">LCGC14_2663560</name>
</gene>
<evidence type="ECO:0000313" key="1">
    <source>
        <dbReference type="EMBL" id="KKK96358.1"/>
    </source>
</evidence>
<reference evidence="1" key="1">
    <citation type="journal article" date="2015" name="Nature">
        <title>Complex archaea that bridge the gap between prokaryotes and eukaryotes.</title>
        <authorList>
            <person name="Spang A."/>
            <person name="Saw J.H."/>
            <person name="Jorgensen S.L."/>
            <person name="Zaremba-Niedzwiedzka K."/>
            <person name="Martijn J."/>
            <person name="Lind A.E."/>
            <person name="van Eijk R."/>
            <person name="Schleper C."/>
            <person name="Guy L."/>
            <person name="Ettema T.J."/>
        </authorList>
    </citation>
    <scope>NUCLEOTIDE SEQUENCE</scope>
</reference>
<comment type="caution">
    <text evidence="1">The sequence shown here is derived from an EMBL/GenBank/DDBJ whole genome shotgun (WGS) entry which is preliminary data.</text>
</comment>
<sequence length="65" mass="7721">MSNFTQFENNLTQKKNMIDLSVNFIEFQIHSLSSNIVEKQTFLQKSIQIETDKLLFKKFESFLSE</sequence>